<dbReference type="AlphaFoldDB" id="A0AA38C639"/>
<dbReference type="EMBL" id="JAHRHJ020000011">
    <property type="protein sequence ID" value="KAH9294677.1"/>
    <property type="molecule type" value="Genomic_DNA"/>
</dbReference>
<keyword evidence="2" id="KW-1185">Reference proteome</keyword>
<evidence type="ECO:0000313" key="1">
    <source>
        <dbReference type="EMBL" id="KAH9294677.1"/>
    </source>
</evidence>
<reference evidence="1 2" key="1">
    <citation type="journal article" date="2021" name="Nat. Plants">
        <title>The Taxus genome provides insights into paclitaxel biosynthesis.</title>
        <authorList>
            <person name="Xiong X."/>
            <person name="Gou J."/>
            <person name="Liao Q."/>
            <person name="Li Y."/>
            <person name="Zhou Q."/>
            <person name="Bi G."/>
            <person name="Li C."/>
            <person name="Du R."/>
            <person name="Wang X."/>
            <person name="Sun T."/>
            <person name="Guo L."/>
            <person name="Liang H."/>
            <person name="Lu P."/>
            <person name="Wu Y."/>
            <person name="Zhang Z."/>
            <person name="Ro D.K."/>
            <person name="Shang Y."/>
            <person name="Huang S."/>
            <person name="Yan J."/>
        </authorList>
    </citation>
    <scope>NUCLEOTIDE SEQUENCE [LARGE SCALE GENOMIC DNA]</scope>
    <source>
        <strain evidence="1">Ta-2019</strain>
    </source>
</reference>
<name>A0AA38C639_TAXCH</name>
<protein>
    <submittedName>
        <fullName evidence="1">Uncharacterized protein</fullName>
    </submittedName>
</protein>
<dbReference type="Proteomes" id="UP000824469">
    <property type="component" value="Unassembled WGS sequence"/>
</dbReference>
<dbReference type="OMA" id="KWIFHEG"/>
<sequence>MRMEAQQQTEILQHQWKTWHDAHIKKWIFHEGQWVLLFDSRYQQFKGKLHTCWLGPYQVNQVFDNGSVRLIPIDGDKQTLL</sequence>
<evidence type="ECO:0000313" key="2">
    <source>
        <dbReference type="Proteomes" id="UP000824469"/>
    </source>
</evidence>
<accession>A0AA38C639</accession>
<organism evidence="1 2">
    <name type="scientific">Taxus chinensis</name>
    <name type="common">Chinese yew</name>
    <name type="synonym">Taxus wallichiana var. chinensis</name>
    <dbReference type="NCBI Taxonomy" id="29808"/>
    <lineage>
        <taxon>Eukaryota</taxon>
        <taxon>Viridiplantae</taxon>
        <taxon>Streptophyta</taxon>
        <taxon>Embryophyta</taxon>
        <taxon>Tracheophyta</taxon>
        <taxon>Spermatophyta</taxon>
        <taxon>Pinopsida</taxon>
        <taxon>Pinidae</taxon>
        <taxon>Conifers II</taxon>
        <taxon>Cupressales</taxon>
        <taxon>Taxaceae</taxon>
        <taxon>Taxus</taxon>
    </lineage>
</organism>
<feature type="non-terminal residue" evidence="1">
    <location>
        <position position="81"/>
    </location>
</feature>
<comment type="caution">
    <text evidence="1">The sequence shown here is derived from an EMBL/GenBank/DDBJ whole genome shotgun (WGS) entry which is preliminary data.</text>
</comment>
<proteinExistence type="predicted"/>
<gene>
    <name evidence="1" type="ORF">KI387_038265</name>
</gene>